<dbReference type="Proteomes" id="UP000713479">
    <property type="component" value="Unassembled WGS sequence"/>
</dbReference>
<keyword evidence="5" id="KW-0121">Carboxypeptidase</keyword>
<keyword evidence="3" id="KW-0812">Transmembrane</keyword>
<keyword evidence="5" id="KW-0645">Protease</keyword>
<proteinExistence type="inferred from homology"/>
<keyword evidence="5" id="KW-0378">Hydrolase</keyword>
<protein>
    <submittedName>
        <fullName evidence="5">Carboxypeptidase regulatory-like domain-containing protein</fullName>
    </submittedName>
</protein>
<dbReference type="Gene3D" id="2.60.40.10">
    <property type="entry name" value="Immunoglobulins"/>
    <property type="match status" value="1"/>
</dbReference>
<evidence type="ECO:0000256" key="2">
    <source>
        <dbReference type="SAM" id="MobiDB-lite"/>
    </source>
</evidence>
<keyword evidence="3" id="KW-0472">Membrane</keyword>
<feature type="region of interest" description="Disordered" evidence="2">
    <location>
        <begin position="137"/>
        <end position="156"/>
    </location>
</feature>
<comment type="similarity">
    <text evidence="1">Belongs to the intimin/invasin family.</text>
</comment>
<comment type="caution">
    <text evidence="5">The sequence shown here is derived from an EMBL/GenBank/DDBJ whole genome shotgun (WGS) entry which is preliminary data.</text>
</comment>
<dbReference type="EMBL" id="SUTF01000007">
    <property type="protein sequence ID" value="MBE6510938.1"/>
    <property type="molecule type" value="Genomic_DNA"/>
</dbReference>
<dbReference type="InterPro" id="IPR003344">
    <property type="entry name" value="Big_1_dom"/>
</dbReference>
<feature type="domain" description="Big-1" evidence="4">
    <location>
        <begin position="50"/>
        <end position="121"/>
    </location>
</feature>
<evidence type="ECO:0000259" key="4">
    <source>
        <dbReference type="Pfam" id="PF02369"/>
    </source>
</evidence>
<accession>A0A8T3VR93</accession>
<organism evidence="5 6">
    <name type="scientific">Methanobrevibacter millerae</name>
    <dbReference type="NCBI Taxonomy" id="230361"/>
    <lineage>
        <taxon>Archaea</taxon>
        <taxon>Methanobacteriati</taxon>
        <taxon>Methanobacteriota</taxon>
        <taxon>Methanomada group</taxon>
        <taxon>Methanobacteria</taxon>
        <taxon>Methanobacteriales</taxon>
        <taxon>Methanobacteriaceae</taxon>
        <taxon>Methanobrevibacter</taxon>
    </lineage>
</organism>
<name>A0A8T3VR93_9EURY</name>
<dbReference type="AlphaFoldDB" id="A0A8T3VR93"/>
<evidence type="ECO:0000256" key="1">
    <source>
        <dbReference type="ARBA" id="ARBA00010116"/>
    </source>
</evidence>
<reference evidence="5" key="1">
    <citation type="submission" date="2019-04" db="EMBL/GenBank/DDBJ databases">
        <title>Evolution of Biomass-Degrading Anaerobic Consortia Revealed by Metagenomics.</title>
        <authorList>
            <person name="Peng X."/>
        </authorList>
    </citation>
    <scope>NUCLEOTIDE SEQUENCE</scope>
    <source>
        <strain evidence="5">SIG13</strain>
    </source>
</reference>
<keyword evidence="3" id="KW-1133">Transmembrane helix</keyword>
<dbReference type="SUPFAM" id="SSF49373">
    <property type="entry name" value="Invasin/intimin cell-adhesion fragments"/>
    <property type="match status" value="1"/>
</dbReference>
<evidence type="ECO:0000313" key="6">
    <source>
        <dbReference type="Proteomes" id="UP000713479"/>
    </source>
</evidence>
<dbReference type="GO" id="GO:0004180">
    <property type="term" value="F:carboxypeptidase activity"/>
    <property type="evidence" value="ECO:0007669"/>
    <property type="project" value="UniProtKB-KW"/>
</dbReference>
<feature type="transmembrane region" description="Helical" evidence="3">
    <location>
        <begin position="6"/>
        <end position="26"/>
    </location>
</feature>
<sequence length="187" mass="19964">MDYNKIIIALIVIFIALLAGFGIMFFNTSDSKITTTIVATSNSTLHDGENFSIILVDINGTPLANQTVNITMTGSNGERNQHQITTDAKGNGMLQLNGLNPGEYTVNVTYGGNSNYSASNITQKIEIKEIVKQTSSSSYNGESSKSSGGSPVPGVSASDYNEILSLSHGDEELAKVRAQSYHESGYI</sequence>
<gene>
    <name evidence="5" type="ORF">E7Z74_06695</name>
</gene>
<evidence type="ECO:0000313" key="5">
    <source>
        <dbReference type="EMBL" id="MBE6510938.1"/>
    </source>
</evidence>
<dbReference type="Pfam" id="PF02369">
    <property type="entry name" value="Big_1"/>
    <property type="match status" value="1"/>
</dbReference>
<dbReference type="InterPro" id="IPR008964">
    <property type="entry name" value="Invasin/intimin_cell_adhesion"/>
</dbReference>
<dbReference type="InterPro" id="IPR013783">
    <property type="entry name" value="Ig-like_fold"/>
</dbReference>
<evidence type="ECO:0000256" key="3">
    <source>
        <dbReference type="SAM" id="Phobius"/>
    </source>
</evidence>